<feature type="transmembrane region" description="Helical" evidence="1">
    <location>
        <begin position="65"/>
        <end position="85"/>
    </location>
</feature>
<keyword evidence="1" id="KW-1133">Transmembrane helix</keyword>
<dbReference type="AlphaFoldDB" id="A0AA41VZR2"/>
<gene>
    <name evidence="2" type="ORF">MKW94_002915</name>
</gene>
<organism evidence="2 3">
    <name type="scientific">Papaver nudicaule</name>
    <name type="common">Iceland poppy</name>
    <dbReference type="NCBI Taxonomy" id="74823"/>
    <lineage>
        <taxon>Eukaryota</taxon>
        <taxon>Viridiplantae</taxon>
        <taxon>Streptophyta</taxon>
        <taxon>Embryophyta</taxon>
        <taxon>Tracheophyta</taxon>
        <taxon>Spermatophyta</taxon>
        <taxon>Magnoliopsida</taxon>
        <taxon>Ranunculales</taxon>
        <taxon>Papaveraceae</taxon>
        <taxon>Papaveroideae</taxon>
        <taxon>Papaver</taxon>
    </lineage>
</organism>
<reference evidence="2" key="1">
    <citation type="submission" date="2022-03" db="EMBL/GenBank/DDBJ databases">
        <title>A functionally conserved STORR gene fusion in Papaver species that diverged 16.8 million years ago.</title>
        <authorList>
            <person name="Catania T."/>
        </authorList>
    </citation>
    <scope>NUCLEOTIDE SEQUENCE</scope>
    <source>
        <strain evidence="2">S-191538</strain>
    </source>
</reference>
<evidence type="ECO:0000313" key="2">
    <source>
        <dbReference type="EMBL" id="MCL7050168.1"/>
    </source>
</evidence>
<name>A0AA41VZR2_PAPNU</name>
<keyword evidence="3" id="KW-1185">Reference proteome</keyword>
<evidence type="ECO:0000313" key="3">
    <source>
        <dbReference type="Proteomes" id="UP001177140"/>
    </source>
</evidence>
<accession>A0AA41VZR2</accession>
<dbReference type="Proteomes" id="UP001177140">
    <property type="component" value="Unassembled WGS sequence"/>
</dbReference>
<evidence type="ECO:0000256" key="1">
    <source>
        <dbReference type="SAM" id="Phobius"/>
    </source>
</evidence>
<sequence>MTTWMIAARAAIGTSTRISRQTVPLSANQASKLFQRRGLASGADHHVPPKVDLKQEAKDKKGADYILYTGLYFIHYYIYLAIINYRSDEERDEKLVRYLDDELPS</sequence>
<protein>
    <submittedName>
        <fullName evidence="2">Uncharacterized protein</fullName>
    </submittedName>
</protein>
<proteinExistence type="predicted"/>
<keyword evidence="1" id="KW-0812">Transmembrane</keyword>
<comment type="caution">
    <text evidence="2">The sequence shown here is derived from an EMBL/GenBank/DDBJ whole genome shotgun (WGS) entry which is preliminary data.</text>
</comment>
<dbReference type="EMBL" id="JAJJMA010324454">
    <property type="protein sequence ID" value="MCL7050168.1"/>
    <property type="molecule type" value="Genomic_DNA"/>
</dbReference>
<keyword evidence="1" id="KW-0472">Membrane</keyword>